<protein>
    <submittedName>
        <fullName evidence="10">TCR/Tet family MFS transporter</fullName>
    </submittedName>
</protein>
<dbReference type="PROSITE" id="PS50850">
    <property type="entry name" value="MFS"/>
    <property type="match status" value="1"/>
</dbReference>
<dbReference type="InterPro" id="IPR020846">
    <property type="entry name" value="MFS_dom"/>
</dbReference>
<keyword evidence="6 8" id="KW-1133">Transmembrane helix</keyword>
<dbReference type="PROSITE" id="PS00216">
    <property type="entry name" value="SUGAR_TRANSPORT_1"/>
    <property type="match status" value="1"/>
</dbReference>
<dbReference type="Gene3D" id="1.20.1250.20">
    <property type="entry name" value="MFS general substrate transporter like domains"/>
    <property type="match status" value="1"/>
</dbReference>
<dbReference type="SUPFAM" id="SSF103473">
    <property type="entry name" value="MFS general substrate transporter"/>
    <property type="match status" value="1"/>
</dbReference>
<dbReference type="InterPro" id="IPR011701">
    <property type="entry name" value="MFS"/>
</dbReference>
<keyword evidence="5 8" id="KW-0812">Transmembrane</keyword>
<dbReference type="PANTHER" id="PTHR23504:SF15">
    <property type="entry name" value="MAJOR FACILITATOR SUPERFAMILY (MFS) PROFILE DOMAIN-CONTAINING PROTEIN"/>
    <property type="match status" value="1"/>
</dbReference>
<dbReference type="GO" id="GO:0022857">
    <property type="term" value="F:transmembrane transporter activity"/>
    <property type="evidence" value="ECO:0007669"/>
    <property type="project" value="InterPro"/>
</dbReference>
<dbReference type="InterPro" id="IPR036259">
    <property type="entry name" value="MFS_trans_sf"/>
</dbReference>
<gene>
    <name evidence="10" type="ORF">I5907_15650</name>
</gene>
<evidence type="ECO:0000256" key="5">
    <source>
        <dbReference type="ARBA" id="ARBA00022692"/>
    </source>
</evidence>
<evidence type="ECO:0000313" key="11">
    <source>
        <dbReference type="Proteomes" id="UP000628448"/>
    </source>
</evidence>
<dbReference type="EMBL" id="JADWYR010000002">
    <property type="protein sequence ID" value="MBG9377677.1"/>
    <property type="molecule type" value="Genomic_DNA"/>
</dbReference>
<keyword evidence="4" id="KW-0813">Transport</keyword>
<accession>A0A931E324</accession>
<dbReference type="Proteomes" id="UP000628448">
    <property type="component" value="Unassembled WGS sequence"/>
</dbReference>
<evidence type="ECO:0000256" key="1">
    <source>
        <dbReference type="ARBA" id="ARBA00003279"/>
    </source>
</evidence>
<feature type="transmembrane region" description="Helical" evidence="8">
    <location>
        <begin position="80"/>
        <end position="99"/>
    </location>
</feature>
<feature type="transmembrane region" description="Helical" evidence="8">
    <location>
        <begin position="347"/>
        <end position="369"/>
    </location>
</feature>
<feature type="transmembrane region" description="Helical" evidence="8">
    <location>
        <begin position="12"/>
        <end position="36"/>
    </location>
</feature>
<name>A0A931E324_9BACT</name>
<organism evidence="10 11">
    <name type="scientific">Panacibacter microcysteis</name>
    <dbReference type="NCBI Taxonomy" id="2793269"/>
    <lineage>
        <taxon>Bacteria</taxon>
        <taxon>Pseudomonadati</taxon>
        <taxon>Bacteroidota</taxon>
        <taxon>Chitinophagia</taxon>
        <taxon>Chitinophagales</taxon>
        <taxon>Chitinophagaceae</taxon>
        <taxon>Panacibacter</taxon>
    </lineage>
</organism>
<feature type="transmembrane region" description="Helical" evidence="8">
    <location>
        <begin position="256"/>
        <end position="274"/>
    </location>
</feature>
<dbReference type="PANTHER" id="PTHR23504">
    <property type="entry name" value="MAJOR FACILITATOR SUPERFAMILY DOMAIN-CONTAINING PROTEIN 10"/>
    <property type="match status" value="1"/>
</dbReference>
<feature type="transmembrane region" description="Helical" evidence="8">
    <location>
        <begin position="48"/>
        <end position="68"/>
    </location>
</feature>
<comment type="similarity">
    <text evidence="3">Belongs to the major facilitator superfamily. TCR/Tet family.</text>
</comment>
<keyword evidence="7 8" id="KW-0472">Membrane</keyword>
<comment type="subcellular location">
    <subcellularLocation>
        <location evidence="2">Membrane</location>
        <topology evidence="2">Multi-pass membrane protein</topology>
    </subcellularLocation>
</comment>
<dbReference type="AlphaFoldDB" id="A0A931E324"/>
<evidence type="ECO:0000256" key="7">
    <source>
        <dbReference type="ARBA" id="ARBA00023136"/>
    </source>
</evidence>
<evidence type="ECO:0000256" key="2">
    <source>
        <dbReference type="ARBA" id="ARBA00004141"/>
    </source>
</evidence>
<comment type="function">
    <text evidence="1">Resistance to tetracycline by an active tetracycline efflux. This is an energy-dependent process that decreases the accumulation of the antibiotic in whole cells. This protein functions as a metal-tetracycline/H(+) antiporter.</text>
</comment>
<sequence length="428" mass="46289">MQTTNKKAAIGFIFITLLIDVMGWGLIIPVMADLVAQLKNIPVNIASNYGAALLSAFAVTQFLFSPVIGNLSDRFGRRPVLLISLLGFGIDYIILAIAPAYEWLFIGRIIAGITGASFTTATAYIADVSTNETERAKNFGLIGAAFGLGFVLGPALGGLLANWGIRAPFYAAATLCLLNCIYGYFFLPESLSPENRRSFDWKRANPFGSLKFLTRHPEIGGLAIGFFLIYLGAQSIQANWNFFTIYRFGWSEKMVGISLAVVGVLVGGVQAGLTRVVNPKIGNEKSIYLGLTLYTIGLVLFAFASQSWMMFVFLIPYCLGGICGPSLQSVIAGHVSPNQQGELQGALTSLMSLTTIIGPPLMTMTFSYFTTKEAPFYFPGMHFLIGASCMLLSIVIIYKVLTKEKKAHPELRNVIAGSGSEAQGFQGH</sequence>
<evidence type="ECO:0000256" key="4">
    <source>
        <dbReference type="ARBA" id="ARBA00022448"/>
    </source>
</evidence>
<feature type="transmembrane region" description="Helical" evidence="8">
    <location>
        <begin position="105"/>
        <end position="126"/>
    </location>
</feature>
<evidence type="ECO:0000313" key="10">
    <source>
        <dbReference type="EMBL" id="MBG9377677.1"/>
    </source>
</evidence>
<comment type="caution">
    <text evidence="10">The sequence shown here is derived from an EMBL/GenBank/DDBJ whole genome shotgun (WGS) entry which is preliminary data.</text>
</comment>
<dbReference type="CDD" id="cd17388">
    <property type="entry name" value="MFS_TetA"/>
    <property type="match status" value="1"/>
</dbReference>
<feature type="transmembrane region" description="Helical" evidence="8">
    <location>
        <begin position="310"/>
        <end position="335"/>
    </location>
</feature>
<feature type="transmembrane region" description="Helical" evidence="8">
    <location>
        <begin position="286"/>
        <end position="304"/>
    </location>
</feature>
<dbReference type="InterPro" id="IPR001958">
    <property type="entry name" value="Tet-R_TetA/multi-R_MdtG-like"/>
</dbReference>
<dbReference type="Pfam" id="PF07690">
    <property type="entry name" value="MFS_1"/>
    <property type="match status" value="1"/>
</dbReference>
<feature type="transmembrane region" description="Helical" evidence="8">
    <location>
        <begin position="381"/>
        <end position="401"/>
    </location>
</feature>
<dbReference type="InterPro" id="IPR005829">
    <property type="entry name" value="Sugar_transporter_CS"/>
</dbReference>
<reference evidence="10" key="1">
    <citation type="submission" date="2020-11" db="EMBL/GenBank/DDBJ databases">
        <title>Bacterial whole genome sequence for Panacibacter sp. DH6.</title>
        <authorList>
            <person name="Le V."/>
            <person name="Ko S."/>
            <person name="Ahn C.-Y."/>
            <person name="Oh H.-M."/>
        </authorList>
    </citation>
    <scope>NUCLEOTIDE SEQUENCE</scope>
    <source>
        <strain evidence="10">DH6</strain>
    </source>
</reference>
<dbReference type="GO" id="GO:0016020">
    <property type="term" value="C:membrane"/>
    <property type="evidence" value="ECO:0007669"/>
    <property type="project" value="UniProtKB-SubCell"/>
</dbReference>
<evidence type="ECO:0000256" key="6">
    <source>
        <dbReference type="ARBA" id="ARBA00022989"/>
    </source>
</evidence>
<feature type="transmembrane region" description="Helical" evidence="8">
    <location>
        <begin position="138"/>
        <end position="161"/>
    </location>
</feature>
<feature type="domain" description="Major facilitator superfamily (MFS) profile" evidence="9">
    <location>
        <begin position="9"/>
        <end position="405"/>
    </location>
</feature>
<evidence type="ECO:0000256" key="3">
    <source>
        <dbReference type="ARBA" id="ARBA00007520"/>
    </source>
</evidence>
<evidence type="ECO:0000259" key="9">
    <source>
        <dbReference type="PROSITE" id="PS50850"/>
    </source>
</evidence>
<evidence type="ECO:0000256" key="8">
    <source>
        <dbReference type="SAM" id="Phobius"/>
    </source>
</evidence>
<keyword evidence="11" id="KW-1185">Reference proteome</keyword>
<dbReference type="PRINTS" id="PR01035">
    <property type="entry name" value="TCRTETA"/>
</dbReference>
<proteinExistence type="inferred from homology"/>
<dbReference type="RefSeq" id="WP_196991748.1">
    <property type="nucleotide sequence ID" value="NZ_JADWYR010000002.1"/>
</dbReference>
<feature type="transmembrane region" description="Helical" evidence="8">
    <location>
        <begin position="219"/>
        <end position="236"/>
    </location>
</feature>
<feature type="transmembrane region" description="Helical" evidence="8">
    <location>
        <begin position="167"/>
        <end position="187"/>
    </location>
</feature>